<dbReference type="Pfam" id="PF00703">
    <property type="entry name" value="Glyco_hydro_2"/>
    <property type="match status" value="1"/>
</dbReference>
<feature type="domain" description="Glycosyl hydrolases family 2 sugar binding" evidence="6">
    <location>
        <begin position="73"/>
        <end position="179"/>
    </location>
</feature>
<dbReference type="Gene3D" id="2.60.40.10">
    <property type="entry name" value="Immunoglobulins"/>
    <property type="match status" value="2"/>
</dbReference>
<dbReference type="Pfam" id="PF16355">
    <property type="entry name" value="DUF4982"/>
    <property type="match status" value="1"/>
</dbReference>
<dbReference type="SUPFAM" id="SSF49785">
    <property type="entry name" value="Galactose-binding domain-like"/>
    <property type="match status" value="1"/>
</dbReference>
<dbReference type="RefSeq" id="WP_115591439.1">
    <property type="nucleotide sequence ID" value="NZ_QRHA01000001.1"/>
</dbReference>
<dbReference type="InterPro" id="IPR006101">
    <property type="entry name" value="Glyco_hydro_2"/>
</dbReference>
<keyword evidence="9" id="KW-1185">Reference proteome</keyword>
<evidence type="ECO:0000313" key="8">
    <source>
        <dbReference type="EMBL" id="RDV29149.1"/>
    </source>
</evidence>
<dbReference type="InterPro" id="IPR051913">
    <property type="entry name" value="GH2_Domain-Containing"/>
</dbReference>
<keyword evidence="2 8" id="KW-0378">Hydrolase</keyword>
<dbReference type="Pfam" id="PF02837">
    <property type="entry name" value="Glyco_hydro_2_N"/>
    <property type="match status" value="1"/>
</dbReference>
<evidence type="ECO:0000259" key="6">
    <source>
        <dbReference type="Pfam" id="PF02837"/>
    </source>
</evidence>
<dbReference type="Proteomes" id="UP000256561">
    <property type="component" value="Unassembled WGS sequence"/>
</dbReference>
<evidence type="ECO:0000256" key="1">
    <source>
        <dbReference type="ARBA" id="ARBA00007401"/>
    </source>
</evidence>
<protein>
    <submittedName>
        <fullName evidence="8">Glycoside hydrolase family 2 protein</fullName>
    </submittedName>
</protein>
<name>A0A3D8ME57_9ALTE</name>
<dbReference type="InterPro" id="IPR006102">
    <property type="entry name" value="Ig-like_GH2"/>
</dbReference>
<evidence type="ECO:0000259" key="5">
    <source>
        <dbReference type="Pfam" id="PF02836"/>
    </source>
</evidence>
<dbReference type="AlphaFoldDB" id="A0A3D8ME57"/>
<dbReference type="SUPFAM" id="SSF49303">
    <property type="entry name" value="beta-Galactosidase/glucuronidase domain"/>
    <property type="match status" value="1"/>
</dbReference>
<evidence type="ECO:0000256" key="2">
    <source>
        <dbReference type="ARBA" id="ARBA00022801"/>
    </source>
</evidence>
<keyword evidence="3" id="KW-0326">Glycosidase</keyword>
<dbReference type="PRINTS" id="PR00132">
    <property type="entry name" value="GLHYDRLASE2"/>
</dbReference>
<evidence type="ECO:0000259" key="4">
    <source>
        <dbReference type="Pfam" id="PF00703"/>
    </source>
</evidence>
<dbReference type="PANTHER" id="PTHR42732">
    <property type="entry name" value="BETA-GALACTOSIDASE"/>
    <property type="match status" value="1"/>
</dbReference>
<dbReference type="InterPro" id="IPR036156">
    <property type="entry name" value="Beta-gal/glucu_dom_sf"/>
</dbReference>
<organism evidence="8 9">
    <name type="scientific">Alteromonas aestuariivivens</name>
    <dbReference type="NCBI Taxonomy" id="1938339"/>
    <lineage>
        <taxon>Bacteria</taxon>
        <taxon>Pseudomonadati</taxon>
        <taxon>Pseudomonadota</taxon>
        <taxon>Gammaproteobacteria</taxon>
        <taxon>Alteromonadales</taxon>
        <taxon>Alteromonadaceae</taxon>
        <taxon>Alteromonas/Salinimonas group</taxon>
        <taxon>Alteromonas</taxon>
    </lineage>
</organism>
<dbReference type="InterPro" id="IPR013783">
    <property type="entry name" value="Ig-like_fold"/>
</dbReference>
<comment type="similarity">
    <text evidence="1">Belongs to the glycosyl hydrolase 2 family.</text>
</comment>
<evidence type="ECO:0000313" key="9">
    <source>
        <dbReference type="Proteomes" id="UP000256561"/>
    </source>
</evidence>
<dbReference type="Gene3D" id="3.20.20.80">
    <property type="entry name" value="Glycosidases"/>
    <property type="match status" value="1"/>
</dbReference>
<dbReference type="InterPro" id="IPR032311">
    <property type="entry name" value="DUF4982"/>
</dbReference>
<feature type="domain" description="DUF4982" evidence="7">
    <location>
        <begin position="635"/>
        <end position="694"/>
    </location>
</feature>
<evidence type="ECO:0000256" key="3">
    <source>
        <dbReference type="ARBA" id="ARBA00023295"/>
    </source>
</evidence>
<dbReference type="InterPro" id="IPR006104">
    <property type="entry name" value="Glyco_hydro_2_N"/>
</dbReference>
<dbReference type="GO" id="GO:0004553">
    <property type="term" value="F:hydrolase activity, hydrolyzing O-glycosyl compounds"/>
    <property type="evidence" value="ECO:0007669"/>
    <property type="project" value="InterPro"/>
</dbReference>
<dbReference type="EMBL" id="QRHA01000001">
    <property type="protein sequence ID" value="RDV29149.1"/>
    <property type="molecule type" value="Genomic_DNA"/>
</dbReference>
<dbReference type="PANTHER" id="PTHR42732:SF1">
    <property type="entry name" value="BETA-MANNOSIDASE"/>
    <property type="match status" value="1"/>
</dbReference>
<dbReference type="InterPro" id="IPR017853">
    <property type="entry name" value="GH"/>
</dbReference>
<dbReference type="Gene3D" id="2.60.120.260">
    <property type="entry name" value="Galactose-binding domain-like"/>
    <property type="match status" value="1"/>
</dbReference>
<reference evidence="9" key="1">
    <citation type="submission" date="2018-08" db="EMBL/GenBank/DDBJ databases">
        <authorList>
            <person name="Zhang J."/>
            <person name="Du Z.-J."/>
        </authorList>
    </citation>
    <scope>NUCLEOTIDE SEQUENCE [LARGE SCALE GENOMIC DNA]</scope>
    <source>
        <strain evidence="9">KCTC 52655</strain>
    </source>
</reference>
<dbReference type="InterPro" id="IPR008979">
    <property type="entry name" value="Galactose-bd-like_sf"/>
</dbReference>
<dbReference type="GO" id="GO:0005975">
    <property type="term" value="P:carbohydrate metabolic process"/>
    <property type="evidence" value="ECO:0007669"/>
    <property type="project" value="InterPro"/>
</dbReference>
<dbReference type="OrthoDB" id="9758603at2"/>
<accession>A0A3D8ME57</accession>
<feature type="domain" description="Glycoside hydrolase family 2 catalytic" evidence="5">
    <location>
        <begin position="298"/>
        <end position="527"/>
    </location>
</feature>
<feature type="domain" description="Glycoside hydrolase family 2 immunoglobulin-like beta-sandwich" evidence="4">
    <location>
        <begin position="181"/>
        <end position="290"/>
    </location>
</feature>
<dbReference type="Pfam" id="PF02836">
    <property type="entry name" value="Glyco_hydro_2_C"/>
    <property type="match status" value="1"/>
</dbReference>
<dbReference type="SUPFAM" id="SSF51445">
    <property type="entry name" value="(Trans)glycosidases"/>
    <property type="match status" value="1"/>
</dbReference>
<gene>
    <name evidence="8" type="ORF">DXV75_01415</name>
</gene>
<dbReference type="InterPro" id="IPR006103">
    <property type="entry name" value="Glyco_hydro_2_cat"/>
</dbReference>
<proteinExistence type="inferred from homology"/>
<evidence type="ECO:0000259" key="7">
    <source>
        <dbReference type="Pfam" id="PF16355"/>
    </source>
</evidence>
<sequence>MILTHQLWRNLFQAVGLSLIPLLCFATDYGVTNINADWQYLESNESSVEQALTHSDWQAVSLPHTWNATDTVDPIPGYRRGASWYRKQLPIGQAENHVLYFEGANMETEVFVNGHKAGGHVGGYLGFEVDITPFVTANSTADIMVRVTNGYNPDLIPSQKADFFIFGGITRDVWLKALPSAYIQQVRVATPAVTQETATTEVHYQVLKTGSTVATQAVVSLQNPDGTTQLEQQLPLTLKGGLNSFSVSLAELPQPQLWSPDTPNLYTVKVALVDDSRTVIHQLDTRFGYRWFEMRPNQGFFINGKRTLIRGTHRHEEHAGVGAALSNQQHWKDMRMIKEMGANFVRLGHYPQDPEVYKAADELGLVIWDELPWCRGGKGGEVWEQNTERLLTRQIEQNFNHPSIAFWSLGNEMYWVEDFPGGGSDEVIVPYVKKLNALVKELDPSRLTTMRKYYPGAEIVDAFSPSIWAGWYGGAYGQYEAALKDAMQKYPAFLHMEYGGSSHVGRHTETPVSVDGMQGAQVSVTEAVNQSAVTSVAKDSDWNENYIVNLFDWHLSVSESLDNFAGNAQWAFKDFGTPLRPENPIPYVNQKGLVDRAGSPKDAYYVFASYWSDEPFCYIESHTWTHRFGPTEGRPVKVYCNTEKAELFLNGQSLGEKQRQYGHFPAHGLVWQVPFKDGDNELAVNGIHADGSQVTDTMTVHYTVGESGKLDSIRLAATQQSDGTYLITAEALDSAGSRVTDFSERGYFSVLNGVGQLIDNQGTPLGTSNIEMANGVARIVYQPESKARAVIGFNTQNFKGAYLSVN</sequence>
<comment type="caution">
    <text evidence="8">The sequence shown here is derived from an EMBL/GenBank/DDBJ whole genome shotgun (WGS) entry which is preliminary data.</text>
</comment>